<keyword evidence="2" id="KW-1185">Reference proteome</keyword>
<name>A0ABQ9EIK4_TEGGR</name>
<evidence type="ECO:0000313" key="2">
    <source>
        <dbReference type="Proteomes" id="UP001217089"/>
    </source>
</evidence>
<organism evidence="1 2">
    <name type="scientific">Tegillarca granosa</name>
    <name type="common">Malaysian cockle</name>
    <name type="synonym">Anadara granosa</name>
    <dbReference type="NCBI Taxonomy" id="220873"/>
    <lineage>
        <taxon>Eukaryota</taxon>
        <taxon>Metazoa</taxon>
        <taxon>Spiralia</taxon>
        <taxon>Lophotrochozoa</taxon>
        <taxon>Mollusca</taxon>
        <taxon>Bivalvia</taxon>
        <taxon>Autobranchia</taxon>
        <taxon>Pteriomorphia</taxon>
        <taxon>Arcoida</taxon>
        <taxon>Arcoidea</taxon>
        <taxon>Arcidae</taxon>
        <taxon>Tegillarca</taxon>
    </lineage>
</organism>
<reference evidence="1 2" key="1">
    <citation type="submission" date="2022-12" db="EMBL/GenBank/DDBJ databases">
        <title>Chromosome-level genome of Tegillarca granosa.</title>
        <authorList>
            <person name="Kim J."/>
        </authorList>
    </citation>
    <scope>NUCLEOTIDE SEQUENCE [LARGE SCALE GENOMIC DNA]</scope>
    <source>
        <strain evidence="1">Teg-2019</strain>
        <tissue evidence="1">Adductor muscle</tissue>
    </source>
</reference>
<sequence>MYPTDEGPELRGTNIRIVTDLPTTLKLERRQLNQVAFQMRKPGKITRIRERGLQVHLEYKDNKIDPVWKRYEQTNLFTIQQNSYIQKEKAEYHKADEVKIAILASKSARETKKISQSLLKAIKTYLKQCDFTIDIIPFQNIEKPKVAFSLKEMLKDDKVLNC</sequence>
<evidence type="ECO:0000313" key="1">
    <source>
        <dbReference type="EMBL" id="KAJ8303701.1"/>
    </source>
</evidence>
<protein>
    <submittedName>
        <fullName evidence="1">Uncharacterized protein</fullName>
    </submittedName>
</protein>
<gene>
    <name evidence="1" type="ORF">KUTeg_018752</name>
</gene>
<dbReference type="EMBL" id="JARBDR010000913">
    <property type="protein sequence ID" value="KAJ8303701.1"/>
    <property type="molecule type" value="Genomic_DNA"/>
</dbReference>
<accession>A0ABQ9EIK4</accession>
<proteinExistence type="predicted"/>
<comment type="caution">
    <text evidence="1">The sequence shown here is derived from an EMBL/GenBank/DDBJ whole genome shotgun (WGS) entry which is preliminary data.</text>
</comment>
<dbReference type="Proteomes" id="UP001217089">
    <property type="component" value="Unassembled WGS sequence"/>
</dbReference>